<keyword evidence="1" id="KW-0808">Transferase</keyword>
<accession>A0ABW0ZG53</accession>
<keyword evidence="2" id="KW-1185">Reference proteome</keyword>
<reference evidence="2" key="1">
    <citation type="journal article" date="2019" name="Int. J. Syst. Evol. Microbiol.">
        <title>The Global Catalogue of Microorganisms (GCM) 10K type strain sequencing project: providing services to taxonomists for standard genome sequencing and annotation.</title>
        <authorList>
            <consortium name="The Broad Institute Genomics Platform"/>
            <consortium name="The Broad Institute Genome Sequencing Center for Infectious Disease"/>
            <person name="Wu L."/>
            <person name="Ma J."/>
        </authorList>
    </citation>
    <scope>NUCLEOTIDE SEQUENCE [LARGE SCALE GENOMIC DNA]</scope>
    <source>
        <strain evidence="2">YIM 94188</strain>
    </source>
</reference>
<keyword evidence="1" id="KW-0489">Methyltransferase</keyword>
<dbReference type="InterPro" id="IPR029063">
    <property type="entry name" value="SAM-dependent_MTases_sf"/>
</dbReference>
<dbReference type="Gene3D" id="3.40.50.150">
    <property type="entry name" value="Vaccinia Virus protein VP39"/>
    <property type="match status" value="1"/>
</dbReference>
<dbReference type="SUPFAM" id="SSF53335">
    <property type="entry name" value="S-adenosyl-L-methionine-dependent methyltransferases"/>
    <property type="match status" value="1"/>
</dbReference>
<dbReference type="Proteomes" id="UP001596072">
    <property type="component" value="Unassembled WGS sequence"/>
</dbReference>
<dbReference type="GO" id="GO:0032259">
    <property type="term" value="P:methylation"/>
    <property type="evidence" value="ECO:0007669"/>
    <property type="project" value="UniProtKB-KW"/>
</dbReference>
<comment type="caution">
    <text evidence="1">The sequence shown here is derived from an EMBL/GenBank/DDBJ whole genome shotgun (WGS) entry which is preliminary data.</text>
</comment>
<name>A0ABW0ZG53_9ACTN</name>
<dbReference type="RefSeq" id="WP_136436372.1">
    <property type="nucleotide sequence ID" value="NZ_JBHSNS010000003.1"/>
</dbReference>
<evidence type="ECO:0000313" key="2">
    <source>
        <dbReference type="Proteomes" id="UP001596072"/>
    </source>
</evidence>
<dbReference type="EC" id="2.1.1.-" evidence="1"/>
<organism evidence="1 2">
    <name type="scientific">Nocardioides vastitatis</name>
    <dbReference type="NCBI Taxonomy" id="2568655"/>
    <lineage>
        <taxon>Bacteria</taxon>
        <taxon>Bacillati</taxon>
        <taxon>Actinomycetota</taxon>
        <taxon>Actinomycetes</taxon>
        <taxon>Propionibacteriales</taxon>
        <taxon>Nocardioidaceae</taxon>
        <taxon>Nocardioides</taxon>
    </lineage>
</organism>
<dbReference type="Pfam" id="PF13578">
    <property type="entry name" value="Methyltransf_24"/>
    <property type="match status" value="1"/>
</dbReference>
<protein>
    <submittedName>
        <fullName evidence="1">Class I SAM-dependent methyltransferase</fullName>
        <ecNumber evidence="1">2.1.1.-</ecNumber>
    </submittedName>
</protein>
<dbReference type="GO" id="GO:0008168">
    <property type="term" value="F:methyltransferase activity"/>
    <property type="evidence" value="ECO:0007669"/>
    <property type="project" value="UniProtKB-KW"/>
</dbReference>
<dbReference type="EMBL" id="JBHSNS010000003">
    <property type="protein sequence ID" value="MFC5729022.1"/>
    <property type="molecule type" value="Genomic_DNA"/>
</dbReference>
<sequence length="248" mass="27343">MNRHGFLAALHEKLRPRTYLEIGVHRGQSLTLSRVPSIGIDPEFNVTCELQADVHLARMTSDEFFARPHPLAHLPINVLDLAFIDGMHLAEYSLRDYLAVERFTHSGTVVVFDDMLPRRVNEANRYRQSGGWTGDVYKALEALRTLRPDVVVIEVATEGSGTAVVLCPDASRNGVLEGYDDWLESAIVPDPQPVPQDVLKRTRAVDPEELLAAPGWDAVIAARHGKASAEEIRAAFARYGAARVSAIG</sequence>
<gene>
    <name evidence="1" type="ORF">ACFPQB_08825</name>
</gene>
<evidence type="ECO:0000313" key="1">
    <source>
        <dbReference type="EMBL" id="MFC5729022.1"/>
    </source>
</evidence>
<proteinExistence type="predicted"/>